<evidence type="ECO:0000313" key="15">
    <source>
        <dbReference type="Proteomes" id="UP000251186"/>
    </source>
</evidence>
<sequence length="174" mass="17964">MITMHPTRRVPGRLQTIAFALAALIAVVDQAAKAAARAQLDAPINLTPFLALRLGFNPGVTFGLFAGSGAVGRWALSAVASLIIGALLAWIWRTRSAVTAAAAGLIAGGAIGNLVDRLRFGAVTDFIDLHWGAAHWPTFNLADAAIVCGVALLLLTVRGSDSRAASSTLGRAAR</sequence>
<dbReference type="UniPathway" id="UPA00665"/>
<dbReference type="InterPro" id="IPR001872">
    <property type="entry name" value="Peptidase_A8"/>
</dbReference>
<reference evidence="14 15" key="1">
    <citation type="submission" date="2018-06" db="EMBL/GenBank/DDBJ databases">
        <authorList>
            <consortium name="Pathogen Informatics"/>
            <person name="Doyle S."/>
        </authorList>
    </citation>
    <scope>NUCLEOTIDE SEQUENCE [LARGE SCALE GENOMIC DNA]</scope>
    <source>
        <strain evidence="14 15">NCTC11166</strain>
    </source>
</reference>
<dbReference type="EC" id="3.4.23.36" evidence="9"/>
<dbReference type="Pfam" id="PF01252">
    <property type="entry name" value="Peptidase_A8"/>
    <property type="match status" value="1"/>
</dbReference>
<gene>
    <name evidence="14" type="primary">lspA_2</name>
    <name evidence="9" type="synonym">lspA</name>
    <name evidence="13" type="ORF">HNP47_002629</name>
    <name evidence="14" type="ORF">NCTC11166_02551</name>
</gene>
<name>A0A2X1D8I8_BREVE</name>
<evidence type="ECO:0000313" key="16">
    <source>
        <dbReference type="Proteomes" id="UP000556201"/>
    </source>
</evidence>
<dbReference type="AlphaFoldDB" id="A0A2X1D8I8"/>
<dbReference type="Proteomes" id="UP000556201">
    <property type="component" value="Unassembled WGS sequence"/>
</dbReference>
<evidence type="ECO:0000256" key="4">
    <source>
        <dbReference type="ARBA" id="ARBA00022692"/>
    </source>
</evidence>
<feature type="transmembrane region" description="Helical" evidence="9">
    <location>
        <begin position="97"/>
        <end position="115"/>
    </location>
</feature>
<feature type="transmembrane region" description="Helical" evidence="9">
    <location>
        <begin position="135"/>
        <end position="157"/>
    </location>
</feature>
<proteinExistence type="inferred from homology"/>
<keyword evidence="4 9" id="KW-0812">Transmembrane</keyword>
<comment type="subcellular location">
    <subcellularLocation>
        <location evidence="9">Cell membrane</location>
        <topology evidence="9">Multi-pass membrane protein</topology>
    </subcellularLocation>
</comment>
<keyword evidence="6 9" id="KW-0378">Hydrolase</keyword>
<comment type="caution">
    <text evidence="9">Lacks conserved residue(s) required for the propagation of feature annotation.</text>
</comment>
<dbReference type="GeneID" id="94375305"/>
<evidence type="ECO:0000256" key="5">
    <source>
        <dbReference type="ARBA" id="ARBA00022750"/>
    </source>
</evidence>
<dbReference type="RefSeq" id="WP_008258720.1">
    <property type="nucleotide sequence ID" value="NZ_CP022048.2"/>
</dbReference>
<dbReference type="Proteomes" id="UP000251186">
    <property type="component" value="Unassembled WGS sequence"/>
</dbReference>
<comment type="function">
    <text evidence="9 10">This protein specifically catalyzes the removal of signal peptides from prolipoproteins.</text>
</comment>
<dbReference type="PROSITE" id="PS00855">
    <property type="entry name" value="SPASE_II"/>
    <property type="match status" value="1"/>
</dbReference>
<feature type="transmembrane region" description="Helical" evidence="9">
    <location>
        <begin position="60"/>
        <end position="90"/>
    </location>
</feature>
<evidence type="ECO:0000256" key="7">
    <source>
        <dbReference type="ARBA" id="ARBA00022989"/>
    </source>
</evidence>
<feature type="chain" id="PRO_5033775297" description="Lipoprotein signal peptidase" evidence="12">
    <location>
        <begin position="32"/>
        <end position="174"/>
    </location>
</feature>
<evidence type="ECO:0000256" key="11">
    <source>
        <dbReference type="RuleBase" id="RU004181"/>
    </source>
</evidence>
<evidence type="ECO:0000256" key="9">
    <source>
        <dbReference type="HAMAP-Rule" id="MF_00161"/>
    </source>
</evidence>
<reference evidence="13 16" key="2">
    <citation type="submission" date="2020-08" db="EMBL/GenBank/DDBJ databases">
        <title>Functional genomics of gut bacteria from endangered species of beetles.</title>
        <authorList>
            <person name="Carlos-Shanley C."/>
        </authorList>
    </citation>
    <scope>NUCLEOTIDE SEQUENCE [LARGE SCALE GENOMIC DNA]</scope>
    <source>
        <strain evidence="13 16">S00192</strain>
    </source>
</reference>
<keyword evidence="5 9" id="KW-0064">Aspartyl protease</keyword>
<keyword evidence="14" id="KW-0449">Lipoprotein</keyword>
<dbReference type="HAMAP" id="MF_00161">
    <property type="entry name" value="LspA"/>
    <property type="match status" value="1"/>
</dbReference>
<evidence type="ECO:0000256" key="2">
    <source>
        <dbReference type="ARBA" id="ARBA00022475"/>
    </source>
</evidence>
<keyword evidence="3 9" id="KW-0645">Protease</keyword>
<dbReference type="PANTHER" id="PTHR33695">
    <property type="entry name" value="LIPOPROTEIN SIGNAL PEPTIDASE"/>
    <property type="match status" value="1"/>
</dbReference>
<evidence type="ECO:0000256" key="3">
    <source>
        <dbReference type="ARBA" id="ARBA00022670"/>
    </source>
</evidence>
<comment type="catalytic activity">
    <reaction evidence="9 10">
        <text>Release of signal peptides from bacterial membrane prolipoproteins. Hydrolyzes -Xaa-Yaa-Zaa-|-(S,diacylglyceryl)Cys-, in which Xaa is hydrophobic (preferably Leu), and Yaa (Ala or Ser) and Zaa (Gly or Ala) have small, neutral side chains.</text>
        <dbReference type="EC" id="3.4.23.36"/>
    </reaction>
</comment>
<organism evidence="14 15">
    <name type="scientific">Brevundimonas vesicularis</name>
    <name type="common">Pseudomonas vesicularis</name>
    <dbReference type="NCBI Taxonomy" id="41276"/>
    <lineage>
        <taxon>Bacteria</taxon>
        <taxon>Pseudomonadati</taxon>
        <taxon>Pseudomonadota</taxon>
        <taxon>Alphaproteobacteria</taxon>
        <taxon>Caulobacterales</taxon>
        <taxon>Caulobacteraceae</taxon>
        <taxon>Brevundimonas</taxon>
    </lineage>
</organism>
<keyword evidence="8 9" id="KW-0472">Membrane</keyword>
<dbReference type="EMBL" id="UAQP01000014">
    <property type="protein sequence ID" value="SPU55156.1"/>
    <property type="molecule type" value="Genomic_DNA"/>
</dbReference>
<dbReference type="GO" id="GO:0006508">
    <property type="term" value="P:proteolysis"/>
    <property type="evidence" value="ECO:0007669"/>
    <property type="project" value="UniProtKB-KW"/>
</dbReference>
<evidence type="ECO:0000256" key="6">
    <source>
        <dbReference type="ARBA" id="ARBA00022801"/>
    </source>
</evidence>
<evidence type="ECO:0000313" key="13">
    <source>
        <dbReference type="EMBL" id="MBB5772613.1"/>
    </source>
</evidence>
<dbReference type="PANTHER" id="PTHR33695:SF1">
    <property type="entry name" value="LIPOPROTEIN SIGNAL PEPTIDASE"/>
    <property type="match status" value="1"/>
</dbReference>
<protein>
    <recommendedName>
        <fullName evidence="9">Lipoprotein signal peptidase</fullName>
        <ecNumber evidence="9">3.4.23.36</ecNumber>
    </recommendedName>
    <alternativeName>
        <fullName evidence="9">Prolipoprotein signal peptidase</fullName>
    </alternativeName>
    <alternativeName>
        <fullName evidence="9">Signal peptidase II</fullName>
        <shortName evidence="9">SPase II</shortName>
    </alternativeName>
</protein>
<feature type="signal peptide" evidence="12">
    <location>
        <begin position="1"/>
        <end position="31"/>
    </location>
</feature>
<feature type="active site" evidence="9">
    <location>
        <position position="143"/>
    </location>
</feature>
<keyword evidence="7 9" id="KW-1133">Transmembrane helix</keyword>
<dbReference type="GO" id="GO:0004190">
    <property type="term" value="F:aspartic-type endopeptidase activity"/>
    <property type="evidence" value="ECO:0007669"/>
    <property type="project" value="UniProtKB-UniRule"/>
</dbReference>
<evidence type="ECO:0000256" key="8">
    <source>
        <dbReference type="ARBA" id="ARBA00023136"/>
    </source>
</evidence>
<keyword evidence="2 9" id="KW-1003">Cell membrane</keyword>
<evidence type="ECO:0000313" key="14">
    <source>
        <dbReference type="EMBL" id="SPU55156.1"/>
    </source>
</evidence>
<comment type="pathway">
    <text evidence="9">Protein modification; lipoprotein biosynthesis (signal peptide cleavage).</text>
</comment>
<dbReference type="PRINTS" id="PR00781">
    <property type="entry name" value="LIPOSIGPTASE"/>
</dbReference>
<accession>A0A2X1D8I8</accession>
<evidence type="ECO:0000256" key="10">
    <source>
        <dbReference type="RuleBase" id="RU000594"/>
    </source>
</evidence>
<dbReference type="EMBL" id="JACHLJ010000003">
    <property type="protein sequence ID" value="MBB5772613.1"/>
    <property type="molecule type" value="Genomic_DNA"/>
</dbReference>
<evidence type="ECO:0000256" key="12">
    <source>
        <dbReference type="SAM" id="SignalP"/>
    </source>
</evidence>
<evidence type="ECO:0000256" key="1">
    <source>
        <dbReference type="ARBA" id="ARBA00006139"/>
    </source>
</evidence>
<dbReference type="NCBIfam" id="TIGR00077">
    <property type="entry name" value="lspA"/>
    <property type="match status" value="1"/>
</dbReference>
<keyword evidence="12" id="KW-0732">Signal</keyword>
<feature type="active site" evidence="9">
    <location>
        <position position="125"/>
    </location>
</feature>
<dbReference type="GO" id="GO:0005886">
    <property type="term" value="C:plasma membrane"/>
    <property type="evidence" value="ECO:0007669"/>
    <property type="project" value="UniProtKB-SubCell"/>
</dbReference>
<comment type="similarity">
    <text evidence="1 9 11">Belongs to the peptidase A8 family.</text>
</comment>